<name>A0A9X7C955_BACCE</name>
<dbReference type="InterPro" id="IPR025417">
    <property type="entry name" value="YrzO-like"/>
</dbReference>
<dbReference type="AlphaFoldDB" id="A0A9X7C955"/>
<proteinExistence type="predicted"/>
<evidence type="ECO:0000313" key="1">
    <source>
        <dbReference type="EMBL" id="PGO71261.1"/>
    </source>
</evidence>
<reference evidence="1 2" key="1">
    <citation type="submission" date="2017-09" db="EMBL/GenBank/DDBJ databases">
        <title>Large-scale bioinformatics analysis of Bacillus genomes uncovers conserved roles of natural products in bacterial physiology.</title>
        <authorList>
            <consortium name="Agbiome Team Llc"/>
            <person name="Bleich R.M."/>
            <person name="Grubbs K.J."/>
            <person name="Santa Maria K.C."/>
            <person name="Allen S.E."/>
            <person name="Farag S."/>
            <person name="Shank E.A."/>
            <person name="Bowers A."/>
        </authorList>
    </citation>
    <scope>NUCLEOTIDE SEQUENCE [LARGE SCALE GENOMIC DNA]</scope>
    <source>
        <strain evidence="1 2">AFS049141</strain>
    </source>
</reference>
<dbReference type="Pfam" id="PF14142">
    <property type="entry name" value="YrzO"/>
    <property type="match status" value="1"/>
</dbReference>
<dbReference type="EMBL" id="NUIQ01000177">
    <property type="protein sequence ID" value="PGO71261.1"/>
    <property type="molecule type" value="Genomic_DNA"/>
</dbReference>
<gene>
    <name evidence="1" type="ORF">CN980_20195</name>
</gene>
<sequence>MLESLLFFFAVGVACELAAINRNGRKTIKQQAELIQLLKELKERKN</sequence>
<dbReference type="Proteomes" id="UP000223834">
    <property type="component" value="Unassembled WGS sequence"/>
</dbReference>
<dbReference type="RefSeq" id="WP_086692600.1">
    <property type="nucleotide sequence ID" value="NZ_AP022981.1"/>
</dbReference>
<evidence type="ECO:0000313" key="2">
    <source>
        <dbReference type="Proteomes" id="UP000223834"/>
    </source>
</evidence>
<accession>A0A9X7C955</accession>
<protein>
    <submittedName>
        <fullName evidence="1">YrzO family protein</fullName>
    </submittedName>
</protein>
<comment type="caution">
    <text evidence="1">The sequence shown here is derived from an EMBL/GenBank/DDBJ whole genome shotgun (WGS) entry which is preliminary data.</text>
</comment>
<organism evidence="1 2">
    <name type="scientific">Bacillus cereus</name>
    <dbReference type="NCBI Taxonomy" id="1396"/>
    <lineage>
        <taxon>Bacteria</taxon>
        <taxon>Bacillati</taxon>
        <taxon>Bacillota</taxon>
        <taxon>Bacilli</taxon>
        <taxon>Bacillales</taxon>
        <taxon>Bacillaceae</taxon>
        <taxon>Bacillus</taxon>
        <taxon>Bacillus cereus group</taxon>
    </lineage>
</organism>